<comment type="caution">
    <text evidence="1">The sequence shown here is derived from an EMBL/GenBank/DDBJ whole genome shotgun (WGS) entry which is preliminary data.</text>
</comment>
<dbReference type="Proteomes" id="UP001516400">
    <property type="component" value="Unassembled WGS sequence"/>
</dbReference>
<accession>A0ABD2NRG8</accession>
<dbReference type="AlphaFoldDB" id="A0ABD2NRG8"/>
<dbReference type="EMBL" id="JABFTP020000144">
    <property type="protein sequence ID" value="KAL3281313.1"/>
    <property type="molecule type" value="Genomic_DNA"/>
</dbReference>
<evidence type="ECO:0000313" key="2">
    <source>
        <dbReference type="Proteomes" id="UP001516400"/>
    </source>
</evidence>
<sequence>NENHNDVNVEKFDMKRYYIQSGYHTLQQQQQFIFLRLRVDLANVVSIKTPRREEWDLRDNDEASIEVTEAVAF</sequence>
<keyword evidence="2" id="KW-1185">Reference proteome</keyword>
<gene>
    <name evidence="1" type="ORF">HHI36_004524</name>
</gene>
<name>A0ABD2NRG8_9CUCU</name>
<organism evidence="1 2">
    <name type="scientific">Cryptolaemus montrouzieri</name>
    <dbReference type="NCBI Taxonomy" id="559131"/>
    <lineage>
        <taxon>Eukaryota</taxon>
        <taxon>Metazoa</taxon>
        <taxon>Ecdysozoa</taxon>
        <taxon>Arthropoda</taxon>
        <taxon>Hexapoda</taxon>
        <taxon>Insecta</taxon>
        <taxon>Pterygota</taxon>
        <taxon>Neoptera</taxon>
        <taxon>Endopterygota</taxon>
        <taxon>Coleoptera</taxon>
        <taxon>Polyphaga</taxon>
        <taxon>Cucujiformia</taxon>
        <taxon>Coccinelloidea</taxon>
        <taxon>Coccinellidae</taxon>
        <taxon>Scymninae</taxon>
        <taxon>Scymnini</taxon>
        <taxon>Cryptolaemus</taxon>
    </lineage>
</organism>
<reference evidence="1 2" key="1">
    <citation type="journal article" date="2021" name="BMC Biol.">
        <title>Horizontally acquired antibacterial genes associated with adaptive radiation of ladybird beetles.</title>
        <authorList>
            <person name="Li H.S."/>
            <person name="Tang X.F."/>
            <person name="Huang Y.H."/>
            <person name="Xu Z.Y."/>
            <person name="Chen M.L."/>
            <person name="Du X.Y."/>
            <person name="Qiu B.Y."/>
            <person name="Chen P.T."/>
            <person name="Zhang W."/>
            <person name="Slipinski A."/>
            <person name="Escalona H.E."/>
            <person name="Waterhouse R.M."/>
            <person name="Zwick A."/>
            <person name="Pang H."/>
        </authorList>
    </citation>
    <scope>NUCLEOTIDE SEQUENCE [LARGE SCALE GENOMIC DNA]</scope>
    <source>
        <strain evidence="1">SYSU2018</strain>
    </source>
</reference>
<evidence type="ECO:0000313" key="1">
    <source>
        <dbReference type="EMBL" id="KAL3281313.1"/>
    </source>
</evidence>
<feature type="non-terminal residue" evidence="1">
    <location>
        <position position="1"/>
    </location>
</feature>
<proteinExistence type="predicted"/>
<protein>
    <submittedName>
        <fullName evidence="1">Uncharacterized protein</fullName>
    </submittedName>
</protein>